<dbReference type="Proteomes" id="UP000050761">
    <property type="component" value="Unassembled WGS sequence"/>
</dbReference>
<evidence type="ECO:0000313" key="1">
    <source>
        <dbReference type="EMBL" id="VDO64612.1"/>
    </source>
</evidence>
<dbReference type="OrthoDB" id="5866088at2759"/>
<protein>
    <submittedName>
        <fullName evidence="1 3">Uncharacterized protein</fullName>
    </submittedName>
</protein>
<keyword evidence="2" id="KW-1185">Reference proteome</keyword>
<evidence type="ECO:0000313" key="3">
    <source>
        <dbReference type="WBParaSite" id="HPBE_0000545301-mRNA-1"/>
    </source>
</evidence>
<accession>A0A183FFV7</accession>
<reference evidence="1 2" key="1">
    <citation type="submission" date="2018-11" db="EMBL/GenBank/DDBJ databases">
        <authorList>
            <consortium name="Pathogen Informatics"/>
        </authorList>
    </citation>
    <scope>NUCLEOTIDE SEQUENCE [LARGE SCALE GENOMIC DNA]</scope>
</reference>
<dbReference type="AlphaFoldDB" id="A0A183FFV7"/>
<dbReference type="EMBL" id="UZAH01025473">
    <property type="protein sequence ID" value="VDO64612.1"/>
    <property type="molecule type" value="Genomic_DNA"/>
</dbReference>
<reference evidence="3" key="2">
    <citation type="submission" date="2019-09" db="UniProtKB">
        <authorList>
            <consortium name="WormBaseParasite"/>
        </authorList>
    </citation>
    <scope>IDENTIFICATION</scope>
</reference>
<gene>
    <name evidence="1" type="ORF">HPBE_LOCUS5454</name>
</gene>
<evidence type="ECO:0000313" key="2">
    <source>
        <dbReference type="Proteomes" id="UP000050761"/>
    </source>
</evidence>
<sequence length="86" mass="10198">MGNVRQQFWIPRLMRQVKVAFRRCISYQRFNNLPFHYPDGENLLSRKVVQTRPFNQIGVDMFEPLHLKGNQDVPETTAKAYGLIIY</sequence>
<organism evidence="2 3">
    <name type="scientific">Heligmosomoides polygyrus</name>
    <name type="common">Parasitic roundworm</name>
    <dbReference type="NCBI Taxonomy" id="6339"/>
    <lineage>
        <taxon>Eukaryota</taxon>
        <taxon>Metazoa</taxon>
        <taxon>Ecdysozoa</taxon>
        <taxon>Nematoda</taxon>
        <taxon>Chromadorea</taxon>
        <taxon>Rhabditida</taxon>
        <taxon>Rhabditina</taxon>
        <taxon>Rhabditomorpha</taxon>
        <taxon>Strongyloidea</taxon>
        <taxon>Heligmosomidae</taxon>
        <taxon>Heligmosomoides</taxon>
    </lineage>
</organism>
<name>A0A183FFV7_HELPZ</name>
<dbReference type="WBParaSite" id="HPBE_0000545301-mRNA-1">
    <property type="protein sequence ID" value="HPBE_0000545301-mRNA-1"/>
    <property type="gene ID" value="HPBE_0000545301"/>
</dbReference>
<accession>A0A3P8AYB1</accession>
<proteinExistence type="predicted"/>